<evidence type="ECO:0000313" key="4">
    <source>
        <dbReference type="EMBL" id="KAK7739755.1"/>
    </source>
</evidence>
<dbReference type="AlphaFoldDB" id="A0AAN9U553"/>
<dbReference type="InterPro" id="IPR029498">
    <property type="entry name" value="HeLo_dom"/>
</dbReference>
<organism evidence="4 5">
    <name type="scientific">Cytospora paraplurivora</name>
    <dbReference type="NCBI Taxonomy" id="2898453"/>
    <lineage>
        <taxon>Eukaryota</taxon>
        <taxon>Fungi</taxon>
        <taxon>Dikarya</taxon>
        <taxon>Ascomycota</taxon>
        <taxon>Pezizomycotina</taxon>
        <taxon>Sordariomycetes</taxon>
        <taxon>Sordariomycetidae</taxon>
        <taxon>Diaporthales</taxon>
        <taxon>Cytosporaceae</taxon>
        <taxon>Cytospora</taxon>
    </lineage>
</organism>
<keyword evidence="2" id="KW-0732">Signal</keyword>
<keyword evidence="5" id="KW-1185">Reference proteome</keyword>
<proteinExistence type="predicted"/>
<protein>
    <recommendedName>
        <fullName evidence="3">Prion-inhibition and propagation HeLo domain-containing protein</fullName>
    </recommendedName>
</protein>
<dbReference type="Pfam" id="PF14479">
    <property type="entry name" value="HeLo"/>
    <property type="match status" value="1"/>
</dbReference>
<feature type="chain" id="PRO_5042826052" description="Prion-inhibition and propagation HeLo domain-containing protein" evidence="2">
    <location>
        <begin position="25"/>
        <end position="382"/>
    </location>
</feature>
<gene>
    <name evidence="4" type="ORF">SLS53_005725</name>
</gene>
<dbReference type="Proteomes" id="UP001320245">
    <property type="component" value="Unassembled WGS sequence"/>
</dbReference>
<evidence type="ECO:0000256" key="1">
    <source>
        <dbReference type="SAM" id="MobiDB-lite"/>
    </source>
</evidence>
<accession>A0AAN9U553</accession>
<evidence type="ECO:0000256" key="2">
    <source>
        <dbReference type="SAM" id="SignalP"/>
    </source>
</evidence>
<dbReference type="InterPro" id="IPR038305">
    <property type="entry name" value="HeLo_sf"/>
</dbReference>
<name>A0AAN9U553_9PEZI</name>
<dbReference type="EMBL" id="JAJSPL020000022">
    <property type="protein sequence ID" value="KAK7739755.1"/>
    <property type="molecule type" value="Genomic_DNA"/>
</dbReference>
<dbReference type="Gene3D" id="1.20.120.1020">
    <property type="entry name" value="Prion-inhibition and propagation, HeLo domain"/>
    <property type="match status" value="1"/>
</dbReference>
<comment type="caution">
    <text evidence="4">The sequence shown here is derived from an EMBL/GenBank/DDBJ whole genome shotgun (WGS) entry which is preliminary data.</text>
</comment>
<feature type="domain" description="Prion-inhibition and propagation HeLo" evidence="3">
    <location>
        <begin position="6"/>
        <end position="211"/>
    </location>
</feature>
<reference evidence="4 5" key="1">
    <citation type="journal article" date="2023" name="PLoS ONE">
        <title>Cytospora paraplurivora sp. nov. isolated from orchards with fruit tree decline syndrome in Ontario, Canada.</title>
        <authorList>
            <person name="Ilyukhin E."/>
            <person name="Nguyen H.D.T."/>
            <person name="Castle A.J."/>
            <person name="Ellouze W."/>
        </authorList>
    </citation>
    <scope>NUCLEOTIDE SEQUENCE [LARGE SCALE GENOMIC DNA]</scope>
    <source>
        <strain evidence="4 5">FDS-564</strain>
    </source>
</reference>
<evidence type="ECO:0000259" key="3">
    <source>
        <dbReference type="Pfam" id="PF14479"/>
    </source>
</evidence>
<feature type="signal peptide" evidence="2">
    <location>
        <begin position="1"/>
        <end position="24"/>
    </location>
</feature>
<feature type="region of interest" description="Disordered" evidence="1">
    <location>
        <begin position="363"/>
        <end position="382"/>
    </location>
</feature>
<sequence>MAEAAGLALGGIALASLITTCVEFVEYFEDCRNCSRDVIIAVTKVKLMKVRLDQLGSIGHLPVQGCLLDPNTEMIHHDWHHVSSALPDGASVIKDIIKETTQLCRRYSYDTCHGASIVRKCSPTAQTPSHQGPDPSGERLQSGRRAVLHTISRSVSWAFHDKKKFNGLISDFDSILSSLEKIIQGFQVKKTESHTVNITMANRSNDSKKLDGLQGRGLGAPAPRAYVLGEVHESTTPGVVSYEGNYSKDQSVHFVGPRVDGREEHTAVCRKSNSKDQPVHPGGKQVDKHEEHREVLGANTTTYRGNISHDQSLAVTGLVEGTAMHGIAELWQKNAMEAIRLKMQAKESVNGALPEFTIFESSKLTEKSGDFKPKGGEAKQET</sequence>
<evidence type="ECO:0000313" key="5">
    <source>
        <dbReference type="Proteomes" id="UP001320245"/>
    </source>
</evidence>